<organism evidence="1 2">
    <name type="scientific">Zasmidium cellare</name>
    <name type="common">Wine cellar mold</name>
    <name type="synonym">Racodium cellare</name>
    <dbReference type="NCBI Taxonomy" id="395010"/>
    <lineage>
        <taxon>Eukaryota</taxon>
        <taxon>Fungi</taxon>
        <taxon>Dikarya</taxon>
        <taxon>Ascomycota</taxon>
        <taxon>Pezizomycotina</taxon>
        <taxon>Dothideomycetes</taxon>
        <taxon>Dothideomycetidae</taxon>
        <taxon>Mycosphaerellales</taxon>
        <taxon>Mycosphaerellaceae</taxon>
        <taxon>Zasmidium</taxon>
    </lineage>
</organism>
<keyword evidence="2" id="KW-1185">Reference proteome</keyword>
<dbReference type="EMBL" id="JAXOVC010000009">
    <property type="protein sequence ID" value="KAK4497424.1"/>
    <property type="molecule type" value="Genomic_DNA"/>
</dbReference>
<gene>
    <name evidence="1" type="ORF">PRZ48_011875</name>
</gene>
<dbReference type="Proteomes" id="UP001305779">
    <property type="component" value="Unassembled WGS sequence"/>
</dbReference>
<sequence length="183" mass="20556">MAKEANIDIRLSLSSNIYRRSAPLDQKPSLSVTATLSTPALATFELIGEFDSGTILEEGFRVEHFDFFDLTTGQPVININPFPGTCDPHADLYLRSVVELHTSEPHVTSHVLEDVSPLSDPVRQLEIGHEYRIKLKPQRILCYDRSIADLFEDKDITPRDELLPTAIEVVLASDDELILKVEE</sequence>
<comment type="caution">
    <text evidence="1">The sequence shown here is derived from an EMBL/GenBank/DDBJ whole genome shotgun (WGS) entry which is preliminary data.</text>
</comment>
<accession>A0ABR0E7N4</accession>
<evidence type="ECO:0000313" key="2">
    <source>
        <dbReference type="Proteomes" id="UP001305779"/>
    </source>
</evidence>
<reference evidence="1 2" key="1">
    <citation type="journal article" date="2023" name="G3 (Bethesda)">
        <title>A chromosome-level genome assembly of Zasmidium syzygii isolated from banana leaves.</title>
        <authorList>
            <person name="van Westerhoven A.C."/>
            <person name="Mehrabi R."/>
            <person name="Talebi R."/>
            <person name="Steentjes M.B.F."/>
            <person name="Corcolon B."/>
            <person name="Chong P.A."/>
            <person name="Kema G.H.J."/>
            <person name="Seidl M.F."/>
        </authorList>
    </citation>
    <scope>NUCLEOTIDE SEQUENCE [LARGE SCALE GENOMIC DNA]</scope>
    <source>
        <strain evidence="1 2">P124</strain>
    </source>
</reference>
<name>A0ABR0E7N4_ZASCE</name>
<proteinExistence type="predicted"/>
<protein>
    <submittedName>
        <fullName evidence="1">Uncharacterized protein</fullName>
    </submittedName>
</protein>
<evidence type="ECO:0000313" key="1">
    <source>
        <dbReference type="EMBL" id="KAK4497424.1"/>
    </source>
</evidence>